<proteinExistence type="inferred from homology"/>
<dbReference type="Pfam" id="PF00389">
    <property type="entry name" value="2-Hacid_dh"/>
    <property type="match status" value="1"/>
</dbReference>
<evidence type="ECO:0000259" key="5">
    <source>
        <dbReference type="Pfam" id="PF02826"/>
    </source>
</evidence>
<dbReference type="PANTHER" id="PTHR43333">
    <property type="entry name" value="2-HACID_DH_C DOMAIN-CONTAINING PROTEIN"/>
    <property type="match status" value="1"/>
</dbReference>
<feature type="domain" description="D-isomer specific 2-hydroxyacid dehydrogenase catalytic" evidence="4">
    <location>
        <begin position="32"/>
        <end position="310"/>
    </location>
</feature>
<evidence type="ECO:0000256" key="1">
    <source>
        <dbReference type="ARBA" id="ARBA00023002"/>
    </source>
</evidence>
<dbReference type="GO" id="GO:0051287">
    <property type="term" value="F:NAD binding"/>
    <property type="evidence" value="ECO:0007669"/>
    <property type="project" value="InterPro"/>
</dbReference>
<comment type="similarity">
    <text evidence="3">Belongs to the D-isomer specific 2-hydroxyacid dehydrogenase family.</text>
</comment>
<dbReference type="Pfam" id="PF02826">
    <property type="entry name" value="2-Hacid_dh_C"/>
    <property type="match status" value="1"/>
</dbReference>
<feature type="domain" description="D-isomer specific 2-hydroxyacid dehydrogenase NAD-binding" evidence="5">
    <location>
        <begin position="105"/>
        <end position="278"/>
    </location>
</feature>
<evidence type="ECO:0000259" key="4">
    <source>
        <dbReference type="Pfam" id="PF00389"/>
    </source>
</evidence>
<dbReference type="PANTHER" id="PTHR43333:SF1">
    <property type="entry name" value="D-ISOMER SPECIFIC 2-HYDROXYACID DEHYDROGENASE NAD-BINDING DOMAIN-CONTAINING PROTEIN"/>
    <property type="match status" value="1"/>
</dbReference>
<dbReference type="InterPro" id="IPR006140">
    <property type="entry name" value="D-isomer_DH_NAD-bd"/>
</dbReference>
<dbReference type="SUPFAM" id="SSF51735">
    <property type="entry name" value="NAD(P)-binding Rossmann-fold domains"/>
    <property type="match status" value="1"/>
</dbReference>
<evidence type="ECO:0000256" key="2">
    <source>
        <dbReference type="ARBA" id="ARBA00023027"/>
    </source>
</evidence>
<name>A0A1F6TDA5_9PROT</name>
<dbReference type="GO" id="GO:0016616">
    <property type="term" value="F:oxidoreductase activity, acting on the CH-OH group of donors, NAD or NADP as acceptor"/>
    <property type="evidence" value="ECO:0007669"/>
    <property type="project" value="InterPro"/>
</dbReference>
<dbReference type="InterPro" id="IPR036291">
    <property type="entry name" value="NAD(P)-bd_dom_sf"/>
</dbReference>
<accession>A0A1F6TDA5</accession>
<evidence type="ECO:0000256" key="3">
    <source>
        <dbReference type="RuleBase" id="RU003719"/>
    </source>
</evidence>
<evidence type="ECO:0000313" key="7">
    <source>
        <dbReference type="Proteomes" id="UP000177925"/>
    </source>
</evidence>
<sequence>MKLLIMYSNAPPSARHLERLAALAPDIALAIADREDSAIDSAGDAEVILGHRYLRQCLPHAKRLKWIQATSAGIDHLYAPDLLHRPITITRCPIFADVVAQHAYTLAWSLLRRIPDAVAAQLRGEWAQPFAMLPMPTTAMILGMGEIGRALAGLLKQNGLRVLGVARQARPEASRLCDELFTGDRWRNALPRVDLCLLALPLTQSTRGLFDEAALRALPKHAVIVNVGRGATLDSGALARILGEGHLGGAALDVLDPMPNSATDPIWSAPRLLITPKLAVYHPQRQEKLERYIEAQVARYVRGEPLLNRITPSQLQDTHFDLKS</sequence>
<comment type="caution">
    <text evidence="6">The sequence shown here is derived from an EMBL/GenBank/DDBJ whole genome shotgun (WGS) entry which is preliminary data.</text>
</comment>
<dbReference type="Proteomes" id="UP000177925">
    <property type="component" value="Unassembled WGS sequence"/>
</dbReference>
<protein>
    <submittedName>
        <fullName evidence="6">Uncharacterized protein</fullName>
    </submittedName>
</protein>
<dbReference type="AlphaFoldDB" id="A0A1F6TDA5"/>
<dbReference type="EMBL" id="MFSS01000068">
    <property type="protein sequence ID" value="OGI43127.1"/>
    <property type="molecule type" value="Genomic_DNA"/>
</dbReference>
<dbReference type="Gene3D" id="3.40.50.720">
    <property type="entry name" value="NAD(P)-binding Rossmann-like Domain"/>
    <property type="match status" value="2"/>
</dbReference>
<organism evidence="6 7">
    <name type="scientific">Candidatus Muproteobacteria bacterium RBG_16_64_11</name>
    <dbReference type="NCBI Taxonomy" id="1817758"/>
    <lineage>
        <taxon>Bacteria</taxon>
        <taxon>Pseudomonadati</taxon>
        <taxon>Pseudomonadota</taxon>
        <taxon>Candidatus Muproteobacteria</taxon>
    </lineage>
</organism>
<keyword evidence="2" id="KW-0520">NAD</keyword>
<reference evidence="6 7" key="1">
    <citation type="journal article" date="2016" name="Nat. Commun.">
        <title>Thousands of microbial genomes shed light on interconnected biogeochemical processes in an aquifer system.</title>
        <authorList>
            <person name="Anantharaman K."/>
            <person name="Brown C.T."/>
            <person name="Hug L.A."/>
            <person name="Sharon I."/>
            <person name="Castelle C.J."/>
            <person name="Probst A.J."/>
            <person name="Thomas B.C."/>
            <person name="Singh A."/>
            <person name="Wilkins M.J."/>
            <person name="Karaoz U."/>
            <person name="Brodie E.L."/>
            <person name="Williams K.H."/>
            <person name="Hubbard S.S."/>
            <person name="Banfield J.F."/>
        </authorList>
    </citation>
    <scope>NUCLEOTIDE SEQUENCE [LARGE SCALE GENOMIC DNA]</scope>
</reference>
<dbReference type="STRING" id="1817758.A2150_01970"/>
<dbReference type="InterPro" id="IPR006139">
    <property type="entry name" value="D-isomer_2_OHA_DH_cat_dom"/>
</dbReference>
<evidence type="ECO:0000313" key="6">
    <source>
        <dbReference type="EMBL" id="OGI43127.1"/>
    </source>
</evidence>
<dbReference type="SUPFAM" id="SSF52283">
    <property type="entry name" value="Formate/glycerate dehydrogenase catalytic domain-like"/>
    <property type="match status" value="1"/>
</dbReference>
<keyword evidence="1 3" id="KW-0560">Oxidoreductase</keyword>
<gene>
    <name evidence="6" type="ORF">A2150_01970</name>
</gene>